<dbReference type="EMBL" id="LQYV01000132">
    <property type="protein sequence ID" value="KYD21674.1"/>
    <property type="molecule type" value="Genomic_DNA"/>
</dbReference>
<accession>A0A150MAW0</accession>
<dbReference type="InterPro" id="IPR036779">
    <property type="entry name" value="LysM_dom_sf"/>
</dbReference>
<evidence type="ECO:0000313" key="4">
    <source>
        <dbReference type="Proteomes" id="UP000075424"/>
    </source>
</evidence>
<dbReference type="Pfam" id="PF01476">
    <property type="entry name" value="LysM"/>
    <property type="match status" value="1"/>
</dbReference>
<dbReference type="PROSITE" id="PS51782">
    <property type="entry name" value="LYSM"/>
    <property type="match status" value="1"/>
</dbReference>
<dbReference type="InterPro" id="IPR018392">
    <property type="entry name" value="LysM"/>
</dbReference>
<dbReference type="PATRIC" id="fig|1422.18.peg.1353"/>
<sequence>MDETLVSVEEPAFFYIKGKSQDIVVKGGNERGSVMIVHVVKCGETLWQLAQRYGVPLERIVAANELSDPNRLAPFATGRPSNTMRRPPRRFTGTRTSKAASTKYGLKTPAARWRNLNW</sequence>
<feature type="region of interest" description="Disordered" evidence="1">
    <location>
        <begin position="71"/>
        <end position="104"/>
    </location>
</feature>
<name>A0A150MAW0_GEOSE</name>
<evidence type="ECO:0000313" key="3">
    <source>
        <dbReference type="EMBL" id="KYD21674.1"/>
    </source>
</evidence>
<gene>
    <name evidence="3" type="ORF">B4109_1999</name>
</gene>
<dbReference type="SMART" id="SM00257">
    <property type="entry name" value="LysM"/>
    <property type="match status" value="1"/>
</dbReference>
<evidence type="ECO:0000259" key="2">
    <source>
        <dbReference type="PROSITE" id="PS51782"/>
    </source>
</evidence>
<comment type="caution">
    <text evidence="3">The sequence shown here is derived from an EMBL/GenBank/DDBJ whole genome shotgun (WGS) entry which is preliminary data.</text>
</comment>
<reference evidence="3 4" key="1">
    <citation type="submission" date="2016-01" db="EMBL/GenBank/DDBJ databases">
        <title>Draft Genome Sequences of Seven Thermophilic Sporeformers Isolated from Foods.</title>
        <authorList>
            <person name="Berendsen E.M."/>
            <person name="Wells-Bennik M.H."/>
            <person name="Krawcyk A.O."/>
            <person name="De Jong A."/>
            <person name="Holsappel S."/>
            <person name="Eijlander R.T."/>
            <person name="Kuipers O.P."/>
        </authorList>
    </citation>
    <scope>NUCLEOTIDE SEQUENCE [LARGE SCALE GENOMIC DNA]</scope>
    <source>
        <strain evidence="3 4">B4109</strain>
    </source>
</reference>
<proteinExistence type="predicted"/>
<organism evidence="3 4">
    <name type="scientific">Geobacillus stearothermophilus</name>
    <name type="common">Bacillus stearothermophilus</name>
    <dbReference type="NCBI Taxonomy" id="1422"/>
    <lineage>
        <taxon>Bacteria</taxon>
        <taxon>Bacillati</taxon>
        <taxon>Bacillota</taxon>
        <taxon>Bacilli</taxon>
        <taxon>Bacillales</taxon>
        <taxon>Anoxybacillaceae</taxon>
        <taxon>Geobacillus</taxon>
    </lineage>
</organism>
<dbReference type="SUPFAM" id="SSF54106">
    <property type="entry name" value="LysM domain"/>
    <property type="match status" value="1"/>
</dbReference>
<dbReference type="Proteomes" id="UP000075424">
    <property type="component" value="Unassembled WGS sequence"/>
</dbReference>
<feature type="domain" description="LysM" evidence="2">
    <location>
        <begin position="36"/>
        <end position="80"/>
    </location>
</feature>
<protein>
    <recommendedName>
        <fullName evidence="2">LysM domain-containing protein</fullName>
    </recommendedName>
</protein>
<evidence type="ECO:0000256" key="1">
    <source>
        <dbReference type="SAM" id="MobiDB-lite"/>
    </source>
</evidence>
<dbReference type="Gene3D" id="3.10.350.10">
    <property type="entry name" value="LysM domain"/>
    <property type="match status" value="1"/>
</dbReference>
<dbReference type="CDD" id="cd00118">
    <property type="entry name" value="LysM"/>
    <property type="match status" value="1"/>
</dbReference>
<dbReference type="AlphaFoldDB" id="A0A150MAW0"/>